<keyword evidence="2" id="KW-0489">Methyltransferase</keyword>
<comment type="similarity">
    <text evidence="1">Belongs to the UPF0677 family.</text>
</comment>
<dbReference type="EMBL" id="CAJNOK010035539">
    <property type="protein sequence ID" value="CAF1514333.1"/>
    <property type="molecule type" value="Genomic_DNA"/>
</dbReference>
<reference evidence="4" key="1">
    <citation type="submission" date="2021-02" db="EMBL/GenBank/DDBJ databases">
        <authorList>
            <person name="Nowell W R."/>
        </authorList>
    </citation>
    <scope>NUCLEOTIDE SEQUENCE</scope>
</reference>
<dbReference type="InterPro" id="IPR029063">
    <property type="entry name" value="SAM-dependent_MTases_sf"/>
</dbReference>
<organism evidence="4 8">
    <name type="scientific">Didymodactylos carnosus</name>
    <dbReference type="NCBI Taxonomy" id="1234261"/>
    <lineage>
        <taxon>Eukaryota</taxon>
        <taxon>Metazoa</taxon>
        <taxon>Spiralia</taxon>
        <taxon>Gnathifera</taxon>
        <taxon>Rotifera</taxon>
        <taxon>Eurotatoria</taxon>
        <taxon>Bdelloidea</taxon>
        <taxon>Philodinida</taxon>
        <taxon>Philodinidae</taxon>
        <taxon>Didymodactylos</taxon>
    </lineage>
</organism>
<dbReference type="PANTHER" id="PTHR43619">
    <property type="entry name" value="S-ADENOSYL-L-METHIONINE-DEPENDENT METHYLTRANSFERASE YKTD-RELATED"/>
    <property type="match status" value="1"/>
</dbReference>
<evidence type="ECO:0000256" key="1">
    <source>
        <dbReference type="ARBA" id="ARBA00008138"/>
    </source>
</evidence>
<dbReference type="Proteomes" id="UP000677228">
    <property type="component" value="Unassembled WGS sequence"/>
</dbReference>
<dbReference type="EMBL" id="CAJNOQ010002650">
    <property type="protein sequence ID" value="CAF0970857.1"/>
    <property type="molecule type" value="Genomic_DNA"/>
</dbReference>
<evidence type="ECO:0000313" key="5">
    <source>
        <dbReference type="EMBL" id="CAF1514333.1"/>
    </source>
</evidence>
<dbReference type="Pfam" id="PF04072">
    <property type="entry name" value="LCM"/>
    <property type="match status" value="1"/>
</dbReference>
<dbReference type="InterPro" id="IPR007213">
    <property type="entry name" value="Ppm1/Ppm2/Tcmp"/>
</dbReference>
<dbReference type="PANTHER" id="PTHR43619:SF2">
    <property type="entry name" value="S-ADENOSYL-L-METHIONINE-DEPENDENT METHYLTRANSFERASES SUPERFAMILY PROTEIN"/>
    <property type="match status" value="1"/>
</dbReference>
<evidence type="ECO:0000313" key="7">
    <source>
        <dbReference type="EMBL" id="CAF4301852.1"/>
    </source>
</evidence>
<name>A0A814EKX4_9BILA</name>
<evidence type="ECO:0000313" key="8">
    <source>
        <dbReference type="Proteomes" id="UP000663829"/>
    </source>
</evidence>
<dbReference type="Proteomes" id="UP000663829">
    <property type="component" value="Unassembled WGS sequence"/>
</dbReference>
<sequence length="284" mass="32251">MTDKSISSFVSKTSQITAAARAYETMKDNYLFQDPFAKLYSTEKGFEYIKSVADNLHTPLETSVNMIAIRTKYFDDQLLHAIQTCGIRQIVILACGGDFRPYRLIFPDTNDIIKFYVLDFEEVIDFREECFKKLSCPPTNSSVFIKEIACDLSKPLWPSILVNNGFKPNECSFWILEGLLSYLDETNIYELFSHIKSLCCSSNPSRLICDLIIKQLYNDIAQTAGWGTAIKFGIDEPEQFFEGLGCTNIQCTKNLSVGKSYYRVPEEIPTSYSNTNFINATISS</sequence>
<dbReference type="GO" id="GO:0032259">
    <property type="term" value="P:methylation"/>
    <property type="evidence" value="ECO:0007669"/>
    <property type="project" value="UniProtKB-KW"/>
</dbReference>
<proteinExistence type="inferred from homology"/>
<dbReference type="InterPro" id="IPR011610">
    <property type="entry name" value="SAM_mthyl_Trfase_ML2640-like"/>
</dbReference>
<evidence type="ECO:0000313" key="6">
    <source>
        <dbReference type="EMBL" id="CAF3743929.1"/>
    </source>
</evidence>
<dbReference type="EMBL" id="CAJOBC010002650">
    <property type="protein sequence ID" value="CAF3743929.1"/>
    <property type="molecule type" value="Genomic_DNA"/>
</dbReference>
<evidence type="ECO:0008006" key="9">
    <source>
        <dbReference type="Google" id="ProtNLM"/>
    </source>
</evidence>
<evidence type="ECO:0000256" key="3">
    <source>
        <dbReference type="ARBA" id="ARBA00022679"/>
    </source>
</evidence>
<dbReference type="Gene3D" id="3.40.50.150">
    <property type="entry name" value="Vaccinia Virus protein VP39"/>
    <property type="match status" value="1"/>
</dbReference>
<dbReference type="GO" id="GO:0008168">
    <property type="term" value="F:methyltransferase activity"/>
    <property type="evidence" value="ECO:0007669"/>
    <property type="project" value="UniProtKB-KW"/>
</dbReference>
<protein>
    <recommendedName>
        <fullName evidence="9">S-adenosyl-L-methionine-dependent methyltransferase</fullName>
    </recommendedName>
</protein>
<accession>A0A814EKX4</accession>
<evidence type="ECO:0000256" key="2">
    <source>
        <dbReference type="ARBA" id="ARBA00022603"/>
    </source>
</evidence>
<keyword evidence="3" id="KW-0808">Transferase</keyword>
<dbReference type="OrthoDB" id="203237at2759"/>
<gene>
    <name evidence="4" type="ORF">GPM918_LOCUS12228</name>
    <name evidence="5" type="ORF">OVA965_LOCUS37511</name>
    <name evidence="6" type="ORF">SRO942_LOCUS12229</name>
    <name evidence="7" type="ORF">TMI583_LOCUS38599</name>
</gene>
<dbReference type="NCBIfam" id="TIGR00027">
    <property type="entry name" value="mthyl_TIGR00027"/>
    <property type="match status" value="1"/>
</dbReference>
<dbReference type="AlphaFoldDB" id="A0A814EKX4"/>
<dbReference type="Proteomes" id="UP000681722">
    <property type="component" value="Unassembled WGS sequence"/>
</dbReference>
<evidence type="ECO:0000313" key="4">
    <source>
        <dbReference type="EMBL" id="CAF0970857.1"/>
    </source>
</evidence>
<dbReference type="Proteomes" id="UP000682733">
    <property type="component" value="Unassembled WGS sequence"/>
</dbReference>
<dbReference type="EMBL" id="CAJOBA010057637">
    <property type="protein sequence ID" value="CAF4301852.1"/>
    <property type="molecule type" value="Genomic_DNA"/>
</dbReference>
<keyword evidence="8" id="KW-1185">Reference proteome</keyword>
<comment type="caution">
    <text evidence="4">The sequence shown here is derived from an EMBL/GenBank/DDBJ whole genome shotgun (WGS) entry which is preliminary data.</text>
</comment>
<dbReference type="SUPFAM" id="SSF53335">
    <property type="entry name" value="S-adenosyl-L-methionine-dependent methyltransferases"/>
    <property type="match status" value="1"/>
</dbReference>